<proteinExistence type="predicted"/>
<dbReference type="EMBL" id="BAAAYU010000005">
    <property type="protein sequence ID" value="GAA3642970.1"/>
    <property type="molecule type" value="Genomic_DNA"/>
</dbReference>
<evidence type="ECO:0000313" key="1">
    <source>
        <dbReference type="EMBL" id="GAA3642970.1"/>
    </source>
</evidence>
<name>A0ABP7AYP9_9MICO</name>
<dbReference type="RefSeq" id="WP_344739718.1">
    <property type="nucleotide sequence ID" value="NZ_BAAAYU010000005.1"/>
</dbReference>
<evidence type="ECO:0000313" key="2">
    <source>
        <dbReference type="Proteomes" id="UP001501697"/>
    </source>
</evidence>
<keyword evidence="2" id="KW-1185">Reference proteome</keyword>
<gene>
    <name evidence="1" type="ORF">GCM10022200_28570</name>
</gene>
<dbReference type="Proteomes" id="UP001501697">
    <property type="component" value="Unassembled WGS sequence"/>
</dbReference>
<organism evidence="1 2">
    <name type="scientific">Microbacterium awajiense</name>
    <dbReference type="NCBI Taxonomy" id="415214"/>
    <lineage>
        <taxon>Bacteria</taxon>
        <taxon>Bacillati</taxon>
        <taxon>Actinomycetota</taxon>
        <taxon>Actinomycetes</taxon>
        <taxon>Micrococcales</taxon>
        <taxon>Microbacteriaceae</taxon>
        <taxon>Microbacterium</taxon>
    </lineage>
</organism>
<protein>
    <submittedName>
        <fullName evidence="1">Uncharacterized protein</fullName>
    </submittedName>
</protein>
<sequence length="605" mass="63821">MTNLIAASAVPPLPADGARLIAAADVLAAAGRGVGTGVQDASAVWSGLPQVYDAPETSTAVAAITPVVRAASDFDEASGAAARALRQLGETFVELARLRDVLVDDVAVHRTRVLDHRASDAAAHEDPADPLSGWGFGGFARNQELLDRCASLARLFDAALEQCERDLGRIGDPYGFASVIEAGASMPAASVGASEQSAHFHTELGIIVLGRLTSLDQNGIVMLLQRHPEWVSLLRESPPHPAAIAQWWSGLDATTSSALTEAAARVVGGLGGVPATVRAEANRTLAHSRLAWIEAEIRRIERDGYGTSSTLPYAHEAAVAQYLRRLAVLRGERDYLDRVVSGDAHLYLYDPDHGAIIEMFGDPADADVILSFMPGTNTTMESFYESTAGSGITALARWQVNNPDPAVTVAGFVVKQGEFPQLSADILRTGPQNNDMMESLGRAYADFTGEVNVIAPDLPIVSVEHSAGSAAGGAAEVAGASFAARVPLAGIGMTAEWVRQPGTDYYAMQAPNDINKNFDGIEVGNWGYAITPTAENGFAELETGLPGTSPLVAVAAPISPTVALSIEAANQVENHNRIMSGDMTLNGTVLRRIQQILRQEAIEHD</sequence>
<comment type="caution">
    <text evidence="1">The sequence shown here is derived from an EMBL/GenBank/DDBJ whole genome shotgun (WGS) entry which is preliminary data.</text>
</comment>
<accession>A0ABP7AYP9</accession>
<reference evidence="2" key="1">
    <citation type="journal article" date="2019" name="Int. J. Syst. Evol. Microbiol.">
        <title>The Global Catalogue of Microorganisms (GCM) 10K type strain sequencing project: providing services to taxonomists for standard genome sequencing and annotation.</title>
        <authorList>
            <consortium name="The Broad Institute Genomics Platform"/>
            <consortium name="The Broad Institute Genome Sequencing Center for Infectious Disease"/>
            <person name="Wu L."/>
            <person name="Ma J."/>
        </authorList>
    </citation>
    <scope>NUCLEOTIDE SEQUENCE [LARGE SCALE GENOMIC DNA]</scope>
    <source>
        <strain evidence="2">JCM 16544</strain>
    </source>
</reference>